<evidence type="ECO:0000256" key="2">
    <source>
        <dbReference type="ARBA" id="ARBA00022723"/>
    </source>
</evidence>
<dbReference type="PANTHER" id="PTHR22726">
    <property type="entry name" value="METALLOENDOPEPTIDASE OMA1"/>
    <property type="match status" value="1"/>
</dbReference>
<dbReference type="Pfam" id="PF01435">
    <property type="entry name" value="Peptidase_M48"/>
    <property type="match status" value="1"/>
</dbReference>
<dbReference type="GO" id="GO:0016020">
    <property type="term" value="C:membrane"/>
    <property type="evidence" value="ECO:0007669"/>
    <property type="project" value="TreeGrafter"/>
</dbReference>
<dbReference type="GO" id="GO:0051603">
    <property type="term" value="P:proteolysis involved in protein catabolic process"/>
    <property type="evidence" value="ECO:0007669"/>
    <property type="project" value="TreeGrafter"/>
</dbReference>
<dbReference type="EC" id="3.4.-.-" evidence="9"/>
<sequence>MAEYEGMALHDSLPKGRKSGIIEVNDVDIIFKVDQKRLQAFPISTTEISQGGTGNRYVYFNSPERSDWTFYTDDKSILKNPVFAREKTHQKSVRKIKNNRRLLWLSVQGLVGICLSLIILFFIFRGQIVESVAMSVPVSWEQEISPAMLESAIAGKSVIEDEQILADLAKITDPLVAAVEDKDFKFTFTIVEDPTLNAFALPGGSVVIHSGLIMEADHVNEVAGVLAHEISHVTRRHHVRGMVDKLGFFMLLRALLGDVGGIGSELAVYGATLESLKYSRDYELEADESGWKLMLKSNLDPNGMIDFFHKLQHEHGDMPEAASFMSTHPATGERIEILEAKPLNGKKFKEIDIDFADFQNDIKTYFEVN</sequence>
<feature type="domain" description="Peptidase M48" evidence="8">
    <location>
        <begin position="167"/>
        <end position="339"/>
    </location>
</feature>
<dbReference type="InterPro" id="IPR051156">
    <property type="entry name" value="Mito/Outer_Membr_Metalloprot"/>
</dbReference>
<proteinExistence type="inferred from homology"/>
<dbReference type="PANTHER" id="PTHR22726:SF1">
    <property type="entry name" value="METALLOENDOPEPTIDASE OMA1, MITOCHONDRIAL"/>
    <property type="match status" value="1"/>
</dbReference>
<dbReference type="KEGG" id="ptan:CRYO30217_00348"/>
<comment type="similarity">
    <text evidence="6">Belongs to the peptidase M48 family.</text>
</comment>
<dbReference type="GO" id="GO:0004222">
    <property type="term" value="F:metalloendopeptidase activity"/>
    <property type="evidence" value="ECO:0007669"/>
    <property type="project" value="InterPro"/>
</dbReference>
<dbReference type="GO" id="GO:0046872">
    <property type="term" value="F:metal ion binding"/>
    <property type="evidence" value="ECO:0007669"/>
    <property type="project" value="UniProtKB-KW"/>
</dbReference>
<protein>
    <submittedName>
        <fullName evidence="9">Beta-barrel assembly-enhancing protease</fullName>
        <ecNumber evidence="9">3.4.-.-</ecNumber>
    </submittedName>
</protein>
<accession>A0A916JJ24</accession>
<dbReference type="EMBL" id="OU015584">
    <property type="protein sequence ID" value="CAG5077317.1"/>
    <property type="molecule type" value="Genomic_DNA"/>
</dbReference>
<dbReference type="CDD" id="cd07332">
    <property type="entry name" value="M48C_Oma1_like"/>
    <property type="match status" value="1"/>
</dbReference>
<dbReference type="Gene3D" id="3.30.2010.10">
    <property type="entry name" value="Metalloproteases ('zincins'), catalytic domain"/>
    <property type="match status" value="1"/>
</dbReference>
<reference evidence="9" key="1">
    <citation type="submission" date="2021-04" db="EMBL/GenBank/DDBJ databases">
        <authorList>
            <person name="Rodrigo-Torres L."/>
            <person name="Arahal R. D."/>
            <person name="Lucena T."/>
        </authorList>
    </citation>
    <scope>NUCLEOTIDE SEQUENCE</scope>
    <source>
        <strain evidence="9">AS29M-1</strain>
    </source>
</reference>
<evidence type="ECO:0000256" key="1">
    <source>
        <dbReference type="ARBA" id="ARBA00022670"/>
    </source>
</evidence>
<dbReference type="Proteomes" id="UP000683507">
    <property type="component" value="Chromosome"/>
</dbReference>
<evidence type="ECO:0000256" key="7">
    <source>
        <dbReference type="SAM" id="Phobius"/>
    </source>
</evidence>
<gene>
    <name evidence="9" type="primary">bepA_3</name>
    <name evidence="9" type="ORF">CRYO30217_00348</name>
</gene>
<evidence type="ECO:0000313" key="9">
    <source>
        <dbReference type="EMBL" id="CAG5077317.1"/>
    </source>
</evidence>
<keyword evidence="7" id="KW-0812">Transmembrane</keyword>
<dbReference type="InterPro" id="IPR001915">
    <property type="entry name" value="Peptidase_M48"/>
</dbReference>
<keyword evidence="5 6" id="KW-0482">Metalloprotease</keyword>
<dbReference type="AlphaFoldDB" id="A0A916JJ24"/>
<evidence type="ECO:0000256" key="3">
    <source>
        <dbReference type="ARBA" id="ARBA00022801"/>
    </source>
</evidence>
<evidence type="ECO:0000256" key="6">
    <source>
        <dbReference type="RuleBase" id="RU003983"/>
    </source>
</evidence>
<dbReference type="RefSeq" id="WP_258540586.1">
    <property type="nucleotide sequence ID" value="NZ_OU015584.1"/>
</dbReference>
<evidence type="ECO:0000256" key="4">
    <source>
        <dbReference type="ARBA" id="ARBA00022833"/>
    </source>
</evidence>
<evidence type="ECO:0000256" key="5">
    <source>
        <dbReference type="ARBA" id="ARBA00023049"/>
    </source>
</evidence>
<keyword evidence="7" id="KW-1133">Transmembrane helix</keyword>
<keyword evidence="1 6" id="KW-0645">Protease</keyword>
<keyword evidence="10" id="KW-1185">Reference proteome</keyword>
<organism evidence="9 10">
    <name type="scientific">Parvicella tangerina</name>
    <dbReference type="NCBI Taxonomy" id="2829795"/>
    <lineage>
        <taxon>Bacteria</taxon>
        <taxon>Pseudomonadati</taxon>
        <taxon>Bacteroidota</taxon>
        <taxon>Flavobacteriia</taxon>
        <taxon>Flavobacteriales</taxon>
        <taxon>Parvicellaceae</taxon>
        <taxon>Parvicella</taxon>
    </lineage>
</organism>
<name>A0A916JJ24_9FLAO</name>
<keyword evidence="7" id="KW-0472">Membrane</keyword>
<keyword evidence="4 6" id="KW-0862">Zinc</keyword>
<comment type="cofactor">
    <cofactor evidence="6">
        <name>Zn(2+)</name>
        <dbReference type="ChEBI" id="CHEBI:29105"/>
    </cofactor>
    <text evidence="6">Binds 1 zinc ion per subunit.</text>
</comment>
<keyword evidence="2" id="KW-0479">Metal-binding</keyword>
<keyword evidence="3 6" id="KW-0378">Hydrolase</keyword>
<evidence type="ECO:0000259" key="8">
    <source>
        <dbReference type="Pfam" id="PF01435"/>
    </source>
</evidence>
<evidence type="ECO:0000313" key="10">
    <source>
        <dbReference type="Proteomes" id="UP000683507"/>
    </source>
</evidence>
<feature type="transmembrane region" description="Helical" evidence="7">
    <location>
        <begin position="102"/>
        <end position="124"/>
    </location>
</feature>